<proteinExistence type="predicted"/>
<evidence type="ECO:0000313" key="1">
    <source>
        <dbReference type="EMBL" id="GBM57025.1"/>
    </source>
</evidence>
<organism evidence="1 2">
    <name type="scientific">Araneus ventricosus</name>
    <name type="common">Orbweaver spider</name>
    <name type="synonym">Epeira ventricosa</name>
    <dbReference type="NCBI Taxonomy" id="182803"/>
    <lineage>
        <taxon>Eukaryota</taxon>
        <taxon>Metazoa</taxon>
        <taxon>Ecdysozoa</taxon>
        <taxon>Arthropoda</taxon>
        <taxon>Chelicerata</taxon>
        <taxon>Arachnida</taxon>
        <taxon>Araneae</taxon>
        <taxon>Araneomorphae</taxon>
        <taxon>Entelegynae</taxon>
        <taxon>Araneoidea</taxon>
        <taxon>Araneidae</taxon>
        <taxon>Araneus</taxon>
    </lineage>
</organism>
<dbReference type="OrthoDB" id="417598at2759"/>
<name>A0A4Y2GW34_ARAVE</name>
<comment type="caution">
    <text evidence="1">The sequence shown here is derived from an EMBL/GenBank/DDBJ whole genome shotgun (WGS) entry which is preliminary data.</text>
</comment>
<accession>A0A4Y2GW34</accession>
<sequence length="119" mass="13421">MLNDLFASQRAQYGTGLKLRAKSYGPYKITDARINHKCDVVKVGCHDGSYKVSIASDHMKPWPKDFCLFKCPCTFHLLIWMMMEASRGRLARGWPKAVGTPHTNTPSNIGTLYPFKSVL</sequence>
<gene>
    <name evidence="1" type="ORF">AVEN_85497_1</name>
</gene>
<reference evidence="1 2" key="1">
    <citation type="journal article" date="2019" name="Sci. Rep.">
        <title>Orb-weaving spider Araneus ventricosus genome elucidates the spidroin gene catalogue.</title>
        <authorList>
            <person name="Kono N."/>
            <person name="Nakamura H."/>
            <person name="Ohtoshi R."/>
            <person name="Moran D.A.P."/>
            <person name="Shinohara A."/>
            <person name="Yoshida Y."/>
            <person name="Fujiwara M."/>
            <person name="Mori M."/>
            <person name="Tomita M."/>
            <person name="Arakawa K."/>
        </authorList>
    </citation>
    <scope>NUCLEOTIDE SEQUENCE [LARGE SCALE GENOMIC DNA]</scope>
</reference>
<protein>
    <submittedName>
        <fullName evidence="1">Uncharacterized protein</fullName>
    </submittedName>
</protein>
<evidence type="ECO:0000313" key="2">
    <source>
        <dbReference type="Proteomes" id="UP000499080"/>
    </source>
</evidence>
<dbReference type="Proteomes" id="UP000499080">
    <property type="component" value="Unassembled WGS sequence"/>
</dbReference>
<dbReference type="EMBL" id="BGPR01001573">
    <property type="protein sequence ID" value="GBM57025.1"/>
    <property type="molecule type" value="Genomic_DNA"/>
</dbReference>
<keyword evidence="2" id="KW-1185">Reference proteome</keyword>
<dbReference type="AlphaFoldDB" id="A0A4Y2GW34"/>